<evidence type="ECO:0000313" key="9">
    <source>
        <dbReference type="Proteomes" id="UP000293360"/>
    </source>
</evidence>
<organism evidence="8 9">
    <name type="scientific">Monosporascus ibericus</name>
    <dbReference type="NCBI Taxonomy" id="155417"/>
    <lineage>
        <taxon>Eukaryota</taxon>
        <taxon>Fungi</taxon>
        <taxon>Dikarya</taxon>
        <taxon>Ascomycota</taxon>
        <taxon>Pezizomycotina</taxon>
        <taxon>Sordariomycetes</taxon>
        <taxon>Xylariomycetidae</taxon>
        <taxon>Xylariales</taxon>
        <taxon>Xylariales incertae sedis</taxon>
        <taxon>Monosporascus</taxon>
    </lineage>
</organism>
<accession>A0A4Q4TAK4</accession>
<dbReference type="GO" id="GO:0005739">
    <property type="term" value="C:mitochondrion"/>
    <property type="evidence" value="ECO:0007669"/>
    <property type="project" value="UniProtKB-SubCell"/>
</dbReference>
<keyword evidence="9" id="KW-1185">Reference proteome</keyword>
<dbReference type="AlphaFoldDB" id="A0A4Q4TAK4"/>
<evidence type="ECO:0000256" key="7">
    <source>
        <dbReference type="SAM" id="MobiDB-lite"/>
    </source>
</evidence>
<feature type="region of interest" description="Disordered" evidence="7">
    <location>
        <begin position="29"/>
        <end position="121"/>
    </location>
</feature>
<evidence type="ECO:0000256" key="1">
    <source>
        <dbReference type="ARBA" id="ARBA00004173"/>
    </source>
</evidence>
<reference evidence="8 9" key="1">
    <citation type="submission" date="2018-06" db="EMBL/GenBank/DDBJ databases">
        <title>Complete Genomes of Monosporascus.</title>
        <authorList>
            <person name="Robinson A.J."/>
            <person name="Natvig D.O."/>
        </authorList>
    </citation>
    <scope>NUCLEOTIDE SEQUENCE [LARGE SCALE GENOMIC DNA]</scope>
    <source>
        <strain evidence="8 9">CBS 110550</strain>
    </source>
</reference>
<evidence type="ECO:0000256" key="5">
    <source>
        <dbReference type="ARBA" id="ARBA00023274"/>
    </source>
</evidence>
<gene>
    <name evidence="8" type="ORF">DL764_005014</name>
</gene>
<evidence type="ECO:0000256" key="6">
    <source>
        <dbReference type="ARBA" id="ARBA00035183"/>
    </source>
</evidence>
<feature type="region of interest" description="Disordered" evidence="7">
    <location>
        <begin position="240"/>
        <end position="259"/>
    </location>
</feature>
<keyword evidence="3" id="KW-0689">Ribosomal protein</keyword>
<keyword evidence="4" id="KW-0496">Mitochondrion</keyword>
<comment type="subcellular location">
    <subcellularLocation>
        <location evidence="1">Mitochondrion</location>
    </subcellularLocation>
</comment>
<comment type="similarity">
    <text evidence="2">Belongs to the mitochondrion-specific ribosomal protein mL50 family.</text>
</comment>
<evidence type="ECO:0000256" key="2">
    <source>
        <dbReference type="ARBA" id="ARBA00008860"/>
    </source>
</evidence>
<comment type="caution">
    <text evidence="8">The sequence shown here is derived from an EMBL/GenBank/DDBJ whole genome shotgun (WGS) entry which is preliminary data.</text>
</comment>
<dbReference type="OrthoDB" id="6220758at2759"/>
<evidence type="ECO:0000313" key="8">
    <source>
        <dbReference type="EMBL" id="RYP03635.1"/>
    </source>
</evidence>
<dbReference type="Pfam" id="PF10501">
    <property type="entry name" value="Ribosomal_L50"/>
    <property type="match status" value="1"/>
</dbReference>
<dbReference type="GO" id="GO:1990904">
    <property type="term" value="C:ribonucleoprotein complex"/>
    <property type="evidence" value="ECO:0007669"/>
    <property type="project" value="UniProtKB-KW"/>
</dbReference>
<proteinExistence type="inferred from homology"/>
<protein>
    <recommendedName>
        <fullName evidence="6">Large ribosomal subunit protein mL50</fullName>
    </recommendedName>
</protein>
<name>A0A4Q4TAK4_9PEZI</name>
<feature type="compositionally biased region" description="Polar residues" evidence="7">
    <location>
        <begin position="36"/>
        <end position="47"/>
    </location>
</feature>
<evidence type="ECO:0000256" key="3">
    <source>
        <dbReference type="ARBA" id="ARBA00022980"/>
    </source>
</evidence>
<sequence length="401" mass="44050">MRRIARVRRPPGPAVLAAKQSIAPLACPSPAARASIHTTSQTSSTRPATVPSRSPPLARFYSTENQAVPRSLVTPGAEEHAPLPTRPEGEIVEEGTAQEAQGGLYLAPPRRTTAKRPEEVADSSYVPATVADGLESVGGLENWWEKKDHWKGGFVGFRPKRKIVEPLILEAAVRRAVAEAFALRQAGRNDDLVGVWPEGDLRQIRRSLELGITVAEDGQVSLNGDVAGLLEDLSWKDGLQEPAEGSGTVGSSAPPKAAKKTVLSAEEVSEHKESWDASWKSVALDDPRMKFAVTKRIFQLTGQLVPDHKLPEVTNVHTLLRVLQKPPKPQTLTEEIVQRRQELVELPNVTFSAKRVTRGDKEKAVGRFKLIEEELRKRDLPLEGHGFARKNKEREWLKGGV</sequence>
<dbReference type="STRING" id="155417.A0A4Q4TAK4"/>
<dbReference type="Proteomes" id="UP000293360">
    <property type="component" value="Unassembled WGS sequence"/>
</dbReference>
<dbReference type="GO" id="GO:0005840">
    <property type="term" value="C:ribosome"/>
    <property type="evidence" value="ECO:0007669"/>
    <property type="project" value="UniProtKB-KW"/>
</dbReference>
<dbReference type="EMBL" id="QJNU01000250">
    <property type="protein sequence ID" value="RYP03635.1"/>
    <property type="molecule type" value="Genomic_DNA"/>
</dbReference>
<keyword evidence="5" id="KW-0687">Ribonucleoprotein</keyword>
<evidence type="ECO:0000256" key="4">
    <source>
        <dbReference type="ARBA" id="ARBA00023128"/>
    </source>
</evidence>
<dbReference type="InterPro" id="IPR018305">
    <property type="entry name" value="Ribosomal_m50"/>
</dbReference>